<feature type="signal peptide" evidence="2">
    <location>
        <begin position="1"/>
        <end position="17"/>
    </location>
</feature>
<keyword evidence="4" id="KW-1185">Reference proteome</keyword>
<dbReference type="PRINTS" id="PR00300">
    <property type="entry name" value="CLPPROTEASEA"/>
</dbReference>
<dbReference type="GO" id="GO:0005524">
    <property type="term" value="F:ATP binding"/>
    <property type="evidence" value="ECO:0007669"/>
    <property type="project" value="InterPro"/>
</dbReference>
<sequence length="476" mass="55111">MYIKLFLVVILFEYSSCWNYNPYCLINECKEESSKTDTPKSKPTILSRLNPYCLIYECSDSDNTLSTEENKESDSWDPSCWYKDCPKNPGVYELPKFWTRNYWNNEEDTRTWDEKVACIFKKCPGVVKEPEVETEKKSYIRGMFNSVKSYLNAAKPQEIIINDIFTSELNPYCWVTECCNEDTLPGNIEKLSDLIHKRLYGQHLVSTLVDAIGSHWNSKHPPRKALVLSFHGPVGTGKNYVSGMIADSLFKLGVKSKYVHHFSGRLHFTIEGNSDSYKENLYSWLKGNVTSCSKQLFIFDEADHMPDKVLNSILPMLDYREKVDGADYRNAIFIFLSNAGSELILEKLDHLYQNNKTREEVEVADFEREIVMGIFNQKGGFYHSDTISHNLIDHYIPFLPMEHQHILECVMDQFKERHVDEPSEEHILEVLNTISWGEATKLKYAKSGCKTVGSRVSFICEKYYKTVSETKEKSDL</sequence>
<dbReference type="EMBL" id="OV651813">
    <property type="protein sequence ID" value="CAH1099811.1"/>
    <property type="molecule type" value="Genomic_DNA"/>
</dbReference>
<name>A0A9P0CEH0_9CUCU</name>
<evidence type="ECO:0000256" key="2">
    <source>
        <dbReference type="SAM" id="SignalP"/>
    </source>
</evidence>
<dbReference type="OrthoDB" id="19623at2759"/>
<dbReference type="Pfam" id="PF06309">
    <property type="entry name" value="Torsin"/>
    <property type="match status" value="1"/>
</dbReference>
<comment type="similarity">
    <text evidence="1">Belongs to the ClpA/ClpB family. Torsin subfamily.</text>
</comment>
<dbReference type="InterPro" id="IPR010448">
    <property type="entry name" value="Torsin"/>
</dbReference>
<protein>
    <recommendedName>
        <fullName evidence="5">AAA+ ATPase domain-containing protein</fullName>
    </recommendedName>
</protein>
<evidence type="ECO:0000313" key="4">
    <source>
        <dbReference type="Proteomes" id="UP001153636"/>
    </source>
</evidence>
<dbReference type="InterPro" id="IPR001270">
    <property type="entry name" value="ClpA/B"/>
</dbReference>
<reference evidence="3" key="1">
    <citation type="submission" date="2022-01" db="EMBL/GenBank/DDBJ databases">
        <authorList>
            <person name="King R."/>
        </authorList>
    </citation>
    <scope>NUCLEOTIDE SEQUENCE</scope>
</reference>
<dbReference type="GO" id="GO:0016887">
    <property type="term" value="F:ATP hydrolysis activity"/>
    <property type="evidence" value="ECO:0007669"/>
    <property type="project" value="InterPro"/>
</dbReference>
<dbReference type="InterPro" id="IPR027417">
    <property type="entry name" value="P-loop_NTPase"/>
</dbReference>
<evidence type="ECO:0000256" key="1">
    <source>
        <dbReference type="ARBA" id="ARBA00006235"/>
    </source>
</evidence>
<keyword evidence="2" id="KW-0732">Signal</keyword>
<dbReference type="SUPFAM" id="SSF52540">
    <property type="entry name" value="P-loop containing nucleoside triphosphate hydrolases"/>
    <property type="match status" value="1"/>
</dbReference>
<evidence type="ECO:0008006" key="5">
    <source>
        <dbReference type="Google" id="ProtNLM"/>
    </source>
</evidence>
<dbReference type="GO" id="GO:0071218">
    <property type="term" value="P:cellular response to misfolded protein"/>
    <property type="evidence" value="ECO:0007669"/>
    <property type="project" value="TreeGrafter"/>
</dbReference>
<dbReference type="Proteomes" id="UP001153636">
    <property type="component" value="Chromosome 1"/>
</dbReference>
<accession>A0A9P0CEH0</accession>
<proteinExistence type="inferred from homology"/>
<dbReference type="PANTHER" id="PTHR10760">
    <property type="entry name" value="TORSIN"/>
    <property type="match status" value="1"/>
</dbReference>
<feature type="chain" id="PRO_5040113432" description="AAA+ ATPase domain-containing protein" evidence="2">
    <location>
        <begin position="18"/>
        <end position="476"/>
    </location>
</feature>
<dbReference type="CDD" id="cd00009">
    <property type="entry name" value="AAA"/>
    <property type="match status" value="1"/>
</dbReference>
<dbReference type="Gene3D" id="3.40.50.300">
    <property type="entry name" value="P-loop containing nucleotide triphosphate hydrolases"/>
    <property type="match status" value="1"/>
</dbReference>
<organism evidence="3 4">
    <name type="scientific">Psylliodes chrysocephalus</name>
    <dbReference type="NCBI Taxonomy" id="3402493"/>
    <lineage>
        <taxon>Eukaryota</taxon>
        <taxon>Metazoa</taxon>
        <taxon>Ecdysozoa</taxon>
        <taxon>Arthropoda</taxon>
        <taxon>Hexapoda</taxon>
        <taxon>Insecta</taxon>
        <taxon>Pterygota</taxon>
        <taxon>Neoptera</taxon>
        <taxon>Endopterygota</taxon>
        <taxon>Coleoptera</taxon>
        <taxon>Polyphaga</taxon>
        <taxon>Cucujiformia</taxon>
        <taxon>Chrysomeloidea</taxon>
        <taxon>Chrysomelidae</taxon>
        <taxon>Galerucinae</taxon>
        <taxon>Alticini</taxon>
        <taxon>Psylliodes</taxon>
    </lineage>
</organism>
<gene>
    <name evidence="3" type="ORF">PSYICH_LOCUS1253</name>
</gene>
<dbReference type="AlphaFoldDB" id="A0A9P0CEH0"/>
<dbReference type="PANTHER" id="PTHR10760:SF2">
    <property type="entry name" value="LD13476P-RELATED"/>
    <property type="match status" value="1"/>
</dbReference>
<dbReference type="GO" id="GO:0005737">
    <property type="term" value="C:cytoplasm"/>
    <property type="evidence" value="ECO:0007669"/>
    <property type="project" value="UniProtKB-ARBA"/>
</dbReference>
<dbReference type="GO" id="GO:0012505">
    <property type="term" value="C:endomembrane system"/>
    <property type="evidence" value="ECO:0007669"/>
    <property type="project" value="UniProtKB-ARBA"/>
</dbReference>
<evidence type="ECO:0000313" key="3">
    <source>
        <dbReference type="EMBL" id="CAH1099811.1"/>
    </source>
</evidence>